<sequence length="321" mass="36836">MNVEEVRNLLPESSCQYFDDIRYSRVLGANRHIEMIGDMIASIAIHEDSTAQIIDKTLELAKYFKAVRGSQSRAVYNAINYMINGLDQMRLQEYNQVKSFLIERLNSYFHKAEEDIAKIIEYANNVCEQYDSIMVFDYSSTLNKFILNANKKMNVYIAESRALDGGRPFVEGSLKAEHNTYFFPDSTMFEVLKKCQAAFIGAETFYPNGTVFNTIGSDILAVLCEHLNKPLYALTPMIKVDTRNIQGHTRLSPMPYDFSQKIALHWEEEIKKKVNFDGIKLLEIEPKYLRAIITEKGVIPPYAMFTIALEYAKNLEGDSYV</sequence>
<proteinExistence type="inferred from homology"/>
<reference evidence="5 6" key="1">
    <citation type="journal article" date="2022" name="Int. J. Syst. Evol. Microbiol.">
        <title>Neobacillus kokaensis sp. nov., isolated from soil.</title>
        <authorList>
            <person name="Yuki K."/>
            <person name="Matsubara H."/>
            <person name="Yamaguchi S."/>
        </authorList>
    </citation>
    <scope>NUCLEOTIDE SEQUENCE [LARGE SCALE GENOMIC DNA]</scope>
    <source>
        <strain evidence="5 6">LOB 377</strain>
    </source>
</reference>
<accession>A0ABQ3N124</accession>
<dbReference type="InterPro" id="IPR037171">
    <property type="entry name" value="NagB/RpiA_transferase-like"/>
</dbReference>
<dbReference type="EMBL" id="BNDS01000008">
    <property type="protein sequence ID" value="GHH98624.1"/>
    <property type="molecule type" value="Genomic_DNA"/>
</dbReference>
<dbReference type="PANTHER" id="PTHR45860:SF1">
    <property type="entry name" value="TRANSLATION INITIATION FACTOR EIF-2B SUBUNIT ALPHA"/>
    <property type="match status" value="1"/>
</dbReference>
<comment type="similarity">
    <text evidence="1 4">Belongs to the eIF-2B alpha/beta/delta subunits family.</text>
</comment>
<evidence type="ECO:0000256" key="1">
    <source>
        <dbReference type="ARBA" id="ARBA00007251"/>
    </source>
</evidence>
<evidence type="ECO:0000256" key="3">
    <source>
        <dbReference type="ARBA" id="ARBA00022917"/>
    </source>
</evidence>
<dbReference type="Gene3D" id="3.40.50.10470">
    <property type="entry name" value="Translation initiation factor eif-2b, domain 2"/>
    <property type="match status" value="1"/>
</dbReference>
<dbReference type="Pfam" id="PF01008">
    <property type="entry name" value="IF-2B"/>
    <property type="match status" value="1"/>
</dbReference>
<dbReference type="SUPFAM" id="SSF100950">
    <property type="entry name" value="NagB/RpiA/CoA transferase-like"/>
    <property type="match status" value="1"/>
</dbReference>
<dbReference type="PANTHER" id="PTHR45860">
    <property type="entry name" value="TRANSLATION INITIATION FACTOR EIF-2B SUBUNIT ALPHA"/>
    <property type="match status" value="1"/>
</dbReference>
<dbReference type="InterPro" id="IPR042529">
    <property type="entry name" value="IF_2B-like_C"/>
</dbReference>
<dbReference type="Proteomes" id="UP000637074">
    <property type="component" value="Unassembled WGS sequence"/>
</dbReference>
<gene>
    <name evidence="5" type="ORF">AM1BK_21670</name>
</gene>
<protein>
    <submittedName>
        <fullName evidence="5">Ribose 1,5-bisphosphate isomerase</fullName>
    </submittedName>
</protein>
<evidence type="ECO:0000256" key="4">
    <source>
        <dbReference type="RuleBase" id="RU003814"/>
    </source>
</evidence>
<dbReference type="InterPro" id="IPR000649">
    <property type="entry name" value="IF-2B-related"/>
</dbReference>
<keyword evidence="2" id="KW-0396">Initiation factor</keyword>
<keyword evidence="3" id="KW-0648">Protein biosynthesis</keyword>
<dbReference type="InterPro" id="IPR051501">
    <property type="entry name" value="eIF2B_alpha/beta/delta"/>
</dbReference>
<dbReference type="GO" id="GO:0016853">
    <property type="term" value="F:isomerase activity"/>
    <property type="evidence" value="ECO:0007669"/>
    <property type="project" value="UniProtKB-KW"/>
</dbReference>
<comment type="caution">
    <text evidence="5">The sequence shown here is derived from an EMBL/GenBank/DDBJ whole genome shotgun (WGS) entry which is preliminary data.</text>
</comment>
<keyword evidence="6" id="KW-1185">Reference proteome</keyword>
<evidence type="ECO:0000256" key="2">
    <source>
        <dbReference type="ARBA" id="ARBA00022540"/>
    </source>
</evidence>
<keyword evidence="5" id="KW-0413">Isomerase</keyword>
<dbReference type="RefSeq" id="WP_191272660.1">
    <property type="nucleotide sequence ID" value="NZ_BNDS01000008.1"/>
</dbReference>
<evidence type="ECO:0000313" key="5">
    <source>
        <dbReference type="EMBL" id="GHH98624.1"/>
    </source>
</evidence>
<name>A0ABQ3N124_9BACI</name>
<evidence type="ECO:0000313" key="6">
    <source>
        <dbReference type="Proteomes" id="UP000637074"/>
    </source>
</evidence>
<organism evidence="5 6">
    <name type="scientific">Neobacillus kokaensis</name>
    <dbReference type="NCBI Taxonomy" id="2759023"/>
    <lineage>
        <taxon>Bacteria</taxon>
        <taxon>Bacillati</taxon>
        <taxon>Bacillota</taxon>
        <taxon>Bacilli</taxon>
        <taxon>Bacillales</taxon>
        <taxon>Bacillaceae</taxon>
        <taxon>Neobacillus</taxon>
    </lineage>
</organism>